<dbReference type="PROSITE" id="PS51831">
    <property type="entry name" value="HD"/>
    <property type="match status" value="1"/>
</dbReference>
<dbReference type="EC" id="3.6.1.41" evidence="1"/>
<keyword evidence="8" id="KW-0548">Nucleotidyltransferase</keyword>
<dbReference type="GO" id="GO:0016779">
    <property type="term" value="F:nucleotidyltransferase activity"/>
    <property type="evidence" value="ECO:0007669"/>
    <property type="project" value="UniProtKB-KW"/>
</dbReference>
<dbReference type="InterPro" id="IPR005249">
    <property type="entry name" value="YqeK"/>
</dbReference>
<keyword evidence="5" id="KW-0408">Iron</keyword>
<protein>
    <recommendedName>
        <fullName evidence="1">bis(5'-nucleosyl)-tetraphosphatase (symmetrical)</fullName>
        <ecNumber evidence="1">3.6.1.41</ecNumber>
    </recommendedName>
</protein>
<dbReference type="InterPro" id="IPR051094">
    <property type="entry name" value="Diverse_Catalytic_Enzymes"/>
</dbReference>
<organism evidence="8">
    <name type="scientific">Veillonella ratti</name>
    <dbReference type="NCBI Taxonomy" id="103892"/>
    <lineage>
        <taxon>Bacteria</taxon>
        <taxon>Bacillati</taxon>
        <taxon>Bacillota</taxon>
        <taxon>Negativicutes</taxon>
        <taxon>Veillonellales</taxon>
        <taxon>Veillonellaceae</taxon>
        <taxon>Veillonella</taxon>
    </lineage>
</organism>
<dbReference type="PANTHER" id="PTHR35795:SF1">
    <property type="entry name" value="BIS(5'-NUCLEOSYL)-TETRAPHOSPHATASE, SYMMETRICAL"/>
    <property type="match status" value="1"/>
</dbReference>
<dbReference type="InterPro" id="IPR006674">
    <property type="entry name" value="HD_domain"/>
</dbReference>
<dbReference type="AlphaFoldDB" id="A0A6N3CMC6"/>
<reference evidence="8" key="1">
    <citation type="submission" date="2019-11" db="EMBL/GenBank/DDBJ databases">
        <authorList>
            <person name="Feng L."/>
        </authorList>
    </citation>
    <scope>NUCLEOTIDE SEQUENCE</scope>
    <source>
        <strain evidence="8">VrattiLFYP33</strain>
    </source>
</reference>
<accession>A0A6N3CMC6</accession>
<dbReference type="NCBIfam" id="TIGR00488">
    <property type="entry name" value="bis(5'-nucleosyl)-tetraphosphatase (symmetrical) YqeK"/>
    <property type="match status" value="1"/>
</dbReference>
<keyword evidence="2" id="KW-0479">Metal-binding</keyword>
<evidence type="ECO:0000259" key="7">
    <source>
        <dbReference type="PROSITE" id="PS51831"/>
    </source>
</evidence>
<dbReference type="GO" id="GO:0000166">
    <property type="term" value="F:nucleotide binding"/>
    <property type="evidence" value="ECO:0007669"/>
    <property type="project" value="UniProtKB-KW"/>
</dbReference>
<dbReference type="PANTHER" id="PTHR35795">
    <property type="entry name" value="SLR1885 PROTEIN"/>
    <property type="match status" value="1"/>
</dbReference>
<name>A0A6N3CMC6_9FIRM</name>
<feature type="domain" description="HD" evidence="7">
    <location>
        <begin position="17"/>
        <end position="132"/>
    </location>
</feature>
<evidence type="ECO:0000256" key="2">
    <source>
        <dbReference type="ARBA" id="ARBA00022723"/>
    </source>
</evidence>
<dbReference type="SUPFAM" id="SSF109604">
    <property type="entry name" value="HD-domain/PDEase-like"/>
    <property type="match status" value="1"/>
</dbReference>
<dbReference type="Pfam" id="PF01966">
    <property type="entry name" value="HD"/>
    <property type="match status" value="1"/>
</dbReference>
<comment type="catalytic activity">
    <reaction evidence="6">
        <text>P(1),P(4)-bis(5'-adenosyl) tetraphosphate + H2O = 2 ADP + 2 H(+)</text>
        <dbReference type="Rhea" id="RHEA:24252"/>
        <dbReference type="ChEBI" id="CHEBI:15377"/>
        <dbReference type="ChEBI" id="CHEBI:15378"/>
        <dbReference type="ChEBI" id="CHEBI:58141"/>
        <dbReference type="ChEBI" id="CHEBI:456216"/>
        <dbReference type="EC" id="3.6.1.41"/>
    </reaction>
</comment>
<evidence type="ECO:0000256" key="5">
    <source>
        <dbReference type="ARBA" id="ARBA00023004"/>
    </source>
</evidence>
<evidence type="ECO:0000313" key="8">
    <source>
        <dbReference type="EMBL" id="VYU18196.1"/>
    </source>
</evidence>
<dbReference type="GO" id="GO:0046872">
    <property type="term" value="F:metal ion binding"/>
    <property type="evidence" value="ECO:0007669"/>
    <property type="project" value="UniProtKB-KW"/>
</dbReference>
<dbReference type="InterPro" id="IPR003607">
    <property type="entry name" value="HD/PDEase_dom"/>
</dbReference>
<sequence length="189" mass="21388">MFEEIINDLQMRLSPKRFAHTLGVARAAVGLAQRYGADPEEAYIAGLLHDCAKELPLSEMQRLVDEADIKVDMDMYVNGALLHGVSGAVMAHDRYGVIDGYILDAIRYHTTGRVGMTQLDKIIFLADYVEETRDFPGVDYLRSLALEDLDEAVLAGYDTTIRHLLDQELSIYFKTILGRNDMVRRIHNR</sequence>
<dbReference type="CDD" id="cd00077">
    <property type="entry name" value="HDc"/>
    <property type="match status" value="1"/>
</dbReference>
<proteinExistence type="predicted"/>
<keyword evidence="3" id="KW-0547">Nucleotide-binding</keyword>
<keyword evidence="4" id="KW-0378">Hydrolase</keyword>
<dbReference type="RefSeq" id="WP_156704931.1">
    <property type="nucleotide sequence ID" value="NZ_CACRUX010000052.1"/>
</dbReference>
<keyword evidence="8" id="KW-0808">Transferase</keyword>
<gene>
    <name evidence="8" type="ORF">VRLFYP33_01377</name>
</gene>
<dbReference type="GO" id="GO:0008803">
    <property type="term" value="F:bis(5'-nucleosyl)-tetraphosphatase (symmetrical) activity"/>
    <property type="evidence" value="ECO:0007669"/>
    <property type="project" value="UniProtKB-EC"/>
</dbReference>
<evidence type="ECO:0000256" key="3">
    <source>
        <dbReference type="ARBA" id="ARBA00022741"/>
    </source>
</evidence>
<dbReference type="EMBL" id="CACRUX010000052">
    <property type="protein sequence ID" value="VYU18196.1"/>
    <property type="molecule type" value="Genomic_DNA"/>
</dbReference>
<evidence type="ECO:0000256" key="6">
    <source>
        <dbReference type="ARBA" id="ARBA00049417"/>
    </source>
</evidence>
<dbReference type="SMART" id="SM00471">
    <property type="entry name" value="HDc"/>
    <property type="match status" value="1"/>
</dbReference>
<evidence type="ECO:0000256" key="4">
    <source>
        <dbReference type="ARBA" id="ARBA00022801"/>
    </source>
</evidence>
<dbReference type="Gene3D" id="1.10.3210.10">
    <property type="entry name" value="Hypothetical protein af1432"/>
    <property type="match status" value="1"/>
</dbReference>
<evidence type="ECO:0000256" key="1">
    <source>
        <dbReference type="ARBA" id="ARBA00012506"/>
    </source>
</evidence>